<dbReference type="GO" id="GO:0004674">
    <property type="term" value="F:protein serine/threonine kinase activity"/>
    <property type="evidence" value="ECO:0007669"/>
    <property type="project" value="UniProtKB-KW"/>
</dbReference>
<name>A0AAD3HHA3_9CHLO</name>
<keyword evidence="5 6" id="KW-0067">ATP-binding</keyword>
<dbReference type="InterPro" id="IPR000719">
    <property type="entry name" value="Prot_kinase_dom"/>
</dbReference>
<dbReference type="Proteomes" id="UP001054857">
    <property type="component" value="Unassembled WGS sequence"/>
</dbReference>
<dbReference type="Pfam" id="PF07714">
    <property type="entry name" value="PK_Tyr_Ser-Thr"/>
    <property type="match status" value="1"/>
</dbReference>
<organism evidence="8 9">
    <name type="scientific">Astrephomene gubernaculifera</name>
    <dbReference type="NCBI Taxonomy" id="47775"/>
    <lineage>
        <taxon>Eukaryota</taxon>
        <taxon>Viridiplantae</taxon>
        <taxon>Chlorophyta</taxon>
        <taxon>core chlorophytes</taxon>
        <taxon>Chlorophyceae</taxon>
        <taxon>CS clade</taxon>
        <taxon>Chlamydomonadales</taxon>
        <taxon>Astrephomenaceae</taxon>
        <taxon>Astrephomene</taxon>
    </lineage>
</organism>
<feature type="domain" description="Protein kinase" evidence="7">
    <location>
        <begin position="293"/>
        <end position="559"/>
    </location>
</feature>
<evidence type="ECO:0000256" key="1">
    <source>
        <dbReference type="ARBA" id="ARBA00022527"/>
    </source>
</evidence>
<dbReference type="PANTHER" id="PTHR44329:SF214">
    <property type="entry name" value="PROTEIN KINASE DOMAIN-CONTAINING PROTEIN"/>
    <property type="match status" value="1"/>
</dbReference>
<dbReference type="SMART" id="SM00220">
    <property type="entry name" value="S_TKc"/>
    <property type="match status" value="1"/>
</dbReference>
<dbReference type="GO" id="GO:0005524">
    <property type="term" value="F:ATP binding"/>
    <property type="evidence" value="ECO:0007669"/>
    <property type="project" value="UniProtKB-UniRule"/>
</dbReference>
<keyword evidence="3 6" id="KW-0547">Nucleotide-binding</keyword>
<keyword evidence="4" id="KW-0418">Kinase</keyword>
<dbReference type="PROSITE" id="PS50011">
    <property type="entry name" value="PROTEIN_KINASE_DOM"/>
    <property type="match status" value="1"/>
</dbReference>
<dbReference type="InterPro" id="IPR008271">
    <property type="entry name" value="Ser/Thr_kinase_AS"/>
</dbReference>
<sequence length="565" mass="60351">MKAAIKRFFVKDNRPEACNTSQPAVCMKTALPPSDETSTHSSTRASCSPFPLEAANGQKTTVSHEPLYAHPPSGSIGRSPTCVDEAAPIIWGDSLQRASRGAPTETTFATSLANESTGPSSTWREKRTAQQRSSVDLTMVNLPAVGHLAESEWTRALTGNIKQLAQVQGALCGHAASMPNSPFASQVGGRPSLIFQARRQSFVLGCAASSDVSPGHSNKSSGSHLRTQRGNNGLLLLASVGGDETDADLSSATGTAAASSGLLPCVVPPALLAEAAKTGVSLQVDLETEVQLDPELPPLGRGVSGSVFRGTYKGQECAVKILPPDLLLSSGSAELHTFVQEMVVLASVRHPNIVTFLGGSLQPPHVFLVEELCATSLDAWLHRGALGGAMSAWQRLRVALDVATGLEYLHERQPAIVHRDLKPANILIDASGTAKISDFGLARVKTHAVINTKAPEVGSIGYMAPECFTAEDGLLTDKCDTWSLGVVLWEMVTRKRPWPGLTLPQYYREVVLRKSRLPIPQDDCVCPLALRRLISSCWSDAPGERPSCAHIVQELSRLLKYTPRE</sequence>
<evidence type="ECO:0000256" key="4">
    <source>
        <dbReference type="ARBA" id="ARBA00022777"/>
    </source>
</evidence>
<dbReference type="InterPro" id="IPR017441">
    <property type="entry name" value="Protein_kinase_ATP_BS"/>
</dbReference>
<dbReference type="PROSITE" id="PS00107">
    <property type="entry name" value="PROTEIN_KINASE_ATP"/>
    <property type="match status" value="1"/>
</dbReference>
<accession>A0AAD3HHA3</accession>
<dbReference type="PANTHER" id="PTHR44329">
    <property type="entry name" value="SERINE/THREONINE-PROTEIN KINASE TNNI3K-RELATED"/>
    <property type="match status" value="1"/>
</dbReference>
<dbReference type="EMBL" id="BMAR01000001">
    <property type="protein sequence ID" value="GFR41284.1"/>
    <property type="molecule type" value="Genomic_DNA"/>
</dbReference>
<keyword evidence="2" id="KW-0808">Transferase</keyword>
<comment type="caution">
    <text evidence="8">The sequence shown here is derived from an EMBL/GenBank/DDBJ whole genome shotgun (WGS) entry which is preliminary data.</text>
</comment>
<evidence type="ECO:0000256" key="2">
    <source>
        <dbReference type="ARBA" id="ARBA00022679"/>
    </source>
</evidence>
<dbReference type="AlphaFoldDB" id="A0AAD3HHA3"/>
<evidence type="ECO:0000313" key="8">
    <source>
        <dbReference type="EMBL" id="GFR41284.1"/>
    </source>
</evidence>
<keyword evidence="9" id="KW-1185">Reference proteome</keyword>
<evidence type="ECO:0000259" key="7">
    <source>
        <dbReference type="PROSITE" id="PS50011"/>
    </source>
</evidence>
<dbReference type="SUPFAM" id="SSF56112">
    <property type="entry name" value="Protein kinase-like (PK-like)"/>
    <property type="match status" value="1"/>
</dbReference>
<dbReference type="InterPro" id="IPR011009">
    <property type="entry name" value="Kinase-like_dom_sf"/>
</dbReference>
<evidence type="ECO:0000313" key="9">
    <source>
        <dbReference type="Proteomes" id="UP001054857"/>
    </source>
</evidence>
<protein>
    <recommendedName>
        <fullName evidence="7">Protein kinase domain-containing protein</fullName>
    </recommendedName>
</protein>
<dbReference type="InterPro" id="IPR001245">
    <property type="entry name" value="Ser-Thr/Tyr_kinase_cat_dom"/>
</dbReference>
<feature type="binding site" evidence="6">
    <location>
        <position position="320"/>
    </location>
    <ligand>
        <name>ATP</name>
        <dbReference type="ChEBI" id="CHEBI:30616"/>
    </ligand>
</feature>
<keyword evidence="1" id="KW-0723">Serine/threonine-protein kinase</keyword>
<evidence type="ECO:0000256" key="6">
    <source>
        <dbReference type="PROSITE-ProRule" id="PRU10141"/>
    </source>
</evidence>
<dbReference type="PRINTS" id="PR00109">
    <property type="entry name" value="TYRKINASE"/>
</dbReference>
<proteinExistence type="predicted"/>
<dbReference type="PROSITE" id="PS00108">
    <property type="entry name" value="PROTEIN_KINASE_ST"/>
    <property type="match status" value="1"/>
</dbReference>
<evidence type="ECO:0000256" key="3">
    <source>
        <dbReference type="ARBA" id="ARBA00022741"/>
    </source>
</evidence>
<dbReference type="CDD" id="cd13999">
    <property type="entry name" value="STKc_MAP3K-like"/>
    <property type="match status" value="1"/>
</dbReference>
<evidence type="ECO:0000256" key="5">
    <source>
        <dbReference type="ARBA" id="ARBA00022840"/>
    </source>
</evidence>
<reference evidence="8 9" key="1">
    <citation type="journal article" date="2021" name="Sci. Rep.">
        <title>Genome sequencing of the multicellular alga Astrephomene provides insights into convergent evolution of germ-soma differentiation.</title>
        <authorList>
            <person name="Yamashita S."/>
            <person name="Yamamoto K."/>
            <person name="Matsuzaki R."/>
            <person name="Suzuki S."/>
            <person name="Yamaguchi H."/>
            <person name="Hirooka S."/>
            <person name="Minakuchi Y."/>
            <person name="Miyagishima S."/>
            <person name="Kawachi M."/>
            <person name="Toyoda A."/>
            <person name="Nozaki H."/>
        </authorList>
    </citation>
    <scope>NUCLEOTIDE SEQUENCE [LARGE SCALE GENOMIC DNA]</scope>
    <source>
        <strain evidence="8 9">NIES-4017</strain>
    </source>
</reference>
<gene>
    <name evidence="8" type="ORF">Agub_g1799</name>
</gene>
<dbReference type="Gene3D" id="1.10.510.10">
    <property type="entry name" value="Transferase(Phosphotransferase) domain 1"/>
    <property type="match status" value="1"/>
</dbReference>
<dbReference type="InterPro" id="IPR051681">
    <property type="entry name" value="Ser/Thr_Kinases-Pseudokinases"/>
</dbReference>